<name>D7DCC7_STAHD</name>
<evidence type="ECO:0000259" key="1">
    <source>
        <dbReference type="Pfam" id="PF01458"/>
    </source>
</evidence>
<dbReference type="EMBL" id="CP002051">
    <property type="protein sequence ID" value="ADI31824.1"/>
    <property type="molecule type" value="Genomic_DNA"/>
</dbReference>
<dbReference type="InterPro" id="IPR055346">
    <property type="entry name" value="Fe-S_cluster_assembly_SufBD"/>
</dbReference>
<feature type="domain" description="SUF system FeS cluster assembly SufBD core" evidence="1">
    <location>
        <begin position="123"/>
        <end position="344"/>
    </location>
</feature>
<protein>
    <submittedName>
        <fullName evidence="2">SufBD protein</fullName>
    </submittedName>
</protein>
<dbReference type="HOGENOM" id="CLU_736928_0_0_2"/>
<dbReference type="eggNOG" id="arCOG01715">
    <property type="taxonomic scope" value="Archaea"/>
</dbReference>
<dbReference type="Pfam" id="PF01458">
    <property type="entry name" value="SUFBD_core"/>
    <property type="match status" value="1"/>
</dbReference>
<evidence type="ECO:0000313" key="2">
    <source>
        <dbReference type="EMBL" id="ADI31824.1"/>
    </source>
</evidence>
<dbReference type="STRING" id="591019.Shell_0703"/>
<dbReference type="SUPFAM" id="SSF101960">
    <property type="entry name" value="Stabilizer of iron transporter SufD"/>
    <property type="match status" value="1"/>
</dbReference>
<dbReference type="PANTHER" id="PTHR43575:SF1">
    <property type="entry name" value="PROTEIN ABCI7, CHLOROPLASTIC"/>
    <property type="match status" value="1"/>
</dbReference>
<gene>
    <name evidence="2" type="ordered locus">Shell_0703</name>
</gene>
<proteinExistence type="predicted"/>
<keyword evidence="3" id="KW-1185">Reference proteome</keyword>
<evidence type="ECO:0000313" key="3">
    <source>
        <dbReference type="Proteomes" id="UP000002573"/>
    </source>
</evidence>
<dbReference type="KEGG" id="shc:Shell_0703"/>
<dbReference type="AlphaFoldDB" id="D7DCC7"/>
<dbReference type="Proteomes" id="UP000002573">
    <property type="component" value="Chromosome"/>
</dbReference>
<reference evidence="3" key="1">
    <citation type="submission" date="2010-05" db="EMBL/GenBank/DDBJ databases">
        <title>Complete sequence of Staphylothermus hellenicus DSM 12710.</title>
        <authorList>
            <consortium name="US DOE Joint Genome Institute"/>
            <person name="Lucas S."/>
            <person name="Copeland A."/>
            <person name="Lapidus A."/>
            <person name="Cheng J.-F."/>
            <person name="Bruce D."/>
            <person name="Goodwin L."/>
            <person name="Pitluck S."/>
            <person name="Davenport K."/>
            <person name="Detter J.C."/>
            <person name="Han C."/>
            <person name="Tapia R."/>
            <person name="Larimer F."/>
            <person name="Land M."/>
            <person name="Hauser L."/>
            <person name="Kyrpides N."/>
            <person name="Mikhailova N."/>
            <person name="Anderson I.J."/>
            <person name="Woyke T."/>
        </authorList>
    </citation>
    <scope>NUCLEOTIDE SEQUENCE [LARGE SCALE GENOMIC DNA]</scope>
    <source>
        <strain evidence="3">DSM 12710 / JCM 10830 / BK20S6-10-b1 / P8</strain>
    </source>
</reference>
<dbReference type="PANTHER" id="PTHR43575">
    <property type="entry name" value="PROTEIN ABCI7, CHLOROPLASTIC"/>
    <property type="match status" value="1"/>
</dbReference>
<accession>D7DCC7</accession>
<organism evidence="2 3">
    <name type="scientific">Staphylothermus hellenicus (strain DSM 12710 / JCM 10830 / BK20S6-10-b1 / P8)</name>
    <dbReference type="NCBI Taxonomy" id="591019"/>
    <lineage>
        <taxon>Archaea</taxon>
        <taxon>Thermoproteota</taxon>
        <taxon>Thermoprotei</taxon>
        <taxon>Desulfurococcales</taxon>
        <taxon>Desulfurococcaceae</taxon>
        <taxon>Staphylothermus</taxon>
    </lineage>
</organism>
<dbReference type="InterPro" id="IPR037284">
    <property type="entry name" value="SUF_FeS_clus_asmbl_SufBD_sf"/>
</dbReference>
<reference evidence="2 3" key="2">
    <citation type="journal article" date="2011" name="Stand. Genomic Sci.">
        <title>Complete genome sequence of Staphylothermus hellenicus P8.</title>
        <authorList>
            <person name="Anderson I."/>
            <person name="Wirth R."/>
            <person name="Lucas S."/>
            <person name="Copeland A."/>
            <person name="Lapidus A."/>
            <person name="Cheng J.F."/>
            <person name="Goodwin L."/>
            <person name="Pitluck S."/>
            <person name="Davenport K."/>
            <person name="Detter J.C."/>
            <person name="Han C."/>
            <person name="Tapia R."/>
            <person name="Land M."/>
            <person name="Hauser L."/>
            <person name="Pati A."/>
            <person name="Mikhailova N."/>
            <person name="Woyke T."/>
            <person name="Klenk H.P."/>
            <person name="Kyrpides N."/>
            <person name="Ivanova N."/>
        </authorList>
    </citation>
    <scope>NUCLEOTIDE SEQUENCE [LARGE SCALE GENOMIC DNA]</scope>
    <source>
        <strain evidence="3">DSM 12710 / JCM 10830 / BK20S6-10-b1 / P8</strain>
    </source>
</reference>
<dbReference type="InterPro" id="IPR000825">
    <property type="entry name" value="SUF_FeS_clus_asmbl_SufBD_core"/>
</dbReference>
<sequence>MKMIPQSLLKEPYQYYGDSPTIKKYTLWKLYDYYIVKLAKNQIPLGGSSGKFSEEYDIVYDGTSVKSNRAELYETKPLGIISPMKDKLSKIHYYLIKSHAYRVVLRNGDYKLLFTAPLYEAVIPQHLIIDVYGKTSLELDLDYKNTRSLRSTFIELHLHDSSKLNLLINLNDSINSPSNINIGIKQEKYTLLNLLYLTIAGKMTRFTITDLLDGEDSESNIRGTVFTTKQNRIDNITDIVSRNRDTYSKYLFTSLVSDKGVVGQRGVGKIYDNAWGSGIEYYSEALLLSDDAKAYLQPRLEIDTGDVKIAKHAARNIHILPEQIFYLQTRGIDYDSARKLVITGYLIKEIPTTIYTSKIISSIKKVLDSIIT</sequence>
<dbReference type="GO" id="GO:0016226">
    <property type="term" value="P:iron-sulfur cluster assembly"/>
    <property type="evidence" value="ECO:0007669"/>
    <property type="project" value="InterPro"/>
</dbReference>